<keyword evidence="4" id="KW-1185">Reference proteome</keyword>
<dbReference type="STRING" id="436010.A0A166K3T5"/>
<dbReference type="EMBL" id="KV417546">
    <property type="protein sequence ID" value="KZP21498.1"/>
    <property type="molecule type" value="Genomic_DNA"/>
</dbReference>
<feature type="region of interest" description="Disordered" evidence="1">
    <location>
        <begin position="530"/>
        <end position="586"/>
    </location>
</feature>
<dbReference type="CDD" id="cd09998">
    <property type="entry name" value="HDAC_Hos3"/>
    <property type="match status" value="1"/>
</dbReference>
<evidence type="ECO:0000256" key="1">
    <source>
        <dbReference type="SAM" id="MobiDB-lite"/>
    </source>
</evidence>
<dbReference type="GO" id="GO:0004407">
    <property type="term" value="F:histone deacetylase activity"/>
    <property type="evidence" value="ECO:0007669"/>
    <property type="project" value="TreeGrafter"/>
</dbReference>
<dbReference type="InterPro" id="IPR037138">
    <property type="entry name" value="His_deacetylse_dom_sf"/>
</dbReference>
<dbReference type="PANTHER" id="PTHR47558">
    <property type="entry name" value="HISTONE DEACETYLASE HOS3"/>
    <property type="match status" value="1"/>
</dbReference>
<dbReference type="InterPro" id="IPR053244">
    <property type="entry name" value="HDAC_HD_type_1"/>
</dbReference>
<gene>
    <name evidence="3" type="ORF">FIBSPDRAFT_740282</name>
</gene>
<dbReference type="GO" id="GO:0005634">
    <property type="term" value="C:nucleus"/>
    <property type="evidence" value="ECO:0007669"/>
    <property type="project" value="TreeGrafter"/>
</dbReference>
<name>A0A166K3T5_9AGAM</name>
<evidence type="ECO:0000259" key="2">
    <source>
        <dbReference type="Pfam" id="PF00850"/>
    </source>
</evidence>
<dbReference type="Pfam" id="PF00850">
    <property type="entry name" value="Hist_deacetyl"/>
    <property type="match status" value="1"/>
</dbReference>
<dbReference type="InterPro" id="IPR023696">
    <property type="entry name" value="Ureohydrolase_dom_sf"/>
</dbReference>
<evidence type="ECO:0000313" key="4">
    <source>
        <dbReference type="Proteomes" id="UP000076532"/>
    </source>
</evidence>
<dbReference type="GO" id="GO:0010468">
    <property type="term" value="P:regulation of gene expression"/>
    <property type="evidence" value="ECO:0007669"/>
    <property type="project" value="UniProtKB-ARBA"/>
</dbReference>
<feature type="compositionally biased region" description="Low complexity" evidence="1">
    <location>
        <begin position="554"/>
        <end position="563"/>
    </location>
</feature>
<dbReference type="InterPro" id="IPR023801">
    <property type="entry name" value="His_deacetylse_dom"/>
</dbReference>
<feature type="domain" description="Histone deacetylase" evidence="2">
    <location>
        <begin position="147"/>
        <end position="452"/>
    </location>
</feature>
<dbReference type="OrthoDB" id="5232919at2759"/>
<proteinExistence type="predicted"/>
<organism evidence="3 4">
    <name type="scientific">Athelia psychrophila</name>
    <dbReference type="NCBI Taxonomy" id="1759441"/>
    <lineage>
        <taxon>Eukaryota</taxon>
        <taxon>Fungi</taxon>
        <taxon>Dikarya</taxon>
        <taxon>Basidiomycota</taxon>
        <taxon>Agaricomycotina</taxon>
        <taxon>Agaricomycetes</taxon>
        <taxon>Agaricomycetidae</taxon>
        <taxon>Atheliales</taxon>
        <taxon>Atheliaceae</taxon>
        <taxon>Athelia</taxon>
    </lineage>
</organism>
<reference evidence="3 4" key="1">
    <citation type="journal article" date="2016" name="Mol. Biol. Evol.">
        <title>Comparative Genomics of Early-Diverging Mushroom-Forming Fungi Provides Insights into the Origins of Lignocellulose Decay Capabilities.</title>
        <authorList>
            <person name="Nagy L.G."/>
            <person name="Riley R."/>
            <person name="Tritt A."/>
            <person name="Adam C."/>
            <person name="Daum C."/>
            <person name="Floudas D."/>
            <person name="Sun H."/>
            <person name="Yadav J.S."/>
            <person name="Pangilinan J."/>
            <person name="Larsson K.H."/>
            <person name="Matsuura K."/>
            <person name="Barry K."/>
            <person name="Labutti K."/>
            <person name="Kuo R."/>
            <person name="Ohm R.A."/>
            <person name="Bhattacharya S.S."/>
            <person name="Shirouzu T."/>
            <person name="Yoshinaga Y."/>
            <person name="Martin F.M."/>
            <person name="Grigoriev I.V."/>
            <person name="Hibbett D.S."/>
        </authorList>
    </citation>
    <scope>NUCLEOTIDE SEQUENCE [LARGE SCALE GENOMIC DNA]</scope>
    <source>
        <strain evidence="3 4">CBS 109695</strain>
    </source>
</reference>
<dbReference type="SUPFAM" id="SSF52768">
    <property type="entry name" value="Arginase/deacetylase"/>
    <property type="match status" value="1"/>
</dbReference>
<dbReference type="Gene3D" id="3.40.800.20">
    <property type="entry name" value="Histone deacetylase domain"/>
    <property type="match status" value="1"/>
</dbReference>
<dbReference type="AlphaFoldDB" id="A0A166K3T5"/>
<dbReference type="PANTHER" id="PTHR47558:SF1">
    <property type="entry name" value="HISTONE DEACETYLASE HOS3"/>
    <property type="match status" value="1"/>
</dbReference>
<dbReference type="PRINTS" id="PR01270">
    <property type="entry name" value="HDASUPER"/>
</dbReference>
<sequence length="586" mass="63057">MAPADLPGDTPGFRPVVSIAGSVDKLNLALAKPTKPTTVYIQDACIQHRFIRSRDTSAIVEKPERLRAVNVGLAAAMARLESTVTKAEPDDTGGLVAALNKLNLASSDVDPLSPPNLAVSVVKSSTSVDILRHPAVKFVHGDVDGDVYLENIKAWARDSHDKIAKSESEIPEGLSQGDLYLCPTSINAIQGAIGTVCEAIDDVVGSTSCKRAFVSIRPPGHHCGEDTPAGFCFVNNVTIGAAHAHLQHGINRVVILDIDLHHGNGTQSIAWQINEETYRKTLESEALQEGGAAPHKPGLQVFYGSIHDVLSYPCEDGKADLVQAASVSLHGPHGQHIENIHLQPYTSDEHFFDVLYKERYIQLLKKAEDFLANTKGNNDDVMVFISCGFDACEHEYPSMSRHGRKVPTSFYHRFTQDACAFAERHAHGRLVSVLEGGYSDRALTSGAMAHLCGLAQQGNSNVDKEWWSLENLEKLEKATKKRRGGRPSIPAAGSVEPWLERAVAIFAALDPGAGQKPPAFVAPTSMTLRGRKKADAGGGSPALTARPLDAGATEQAPQAEIPADAPPAPKKLPRVILHVRPPQDDR</sequence>
<dbReference type="Proteomes" id="UP000076532">
    <property type="component" value="Unassembled WGS sequence"/>
</dbReference>
<evidence type="ECO:0000313" key="3">
    <source>
        <dbReference type="EMBL" id="KZP21498.1"/>
    </source>
</evidence>
<protein>
    <submittedName>
        <fullName evidence="3">Arginase/deacetylase</fullName>
    </submittedName>
</protein>
<dbReference type="InterPro" id="IPR000286">
    <property type="entry name" value="HDACs"/>
</dbReference>
<accession>A0A166K3T5</accession>